<name>A0A3B1A4Q1_9ZZZZ</name>
<feature type="domain" description="SpoVT-AbrB" evidence="1">
    <location>
        <begin position="1"/>
        <end position="47"/>
    </location>
</feature>
<dbReference type="SUPFAM" id="SSF89447">
    <property type="entry name" value="AbrB/MazE/MraZ-like"/>
    <property type="match status" value="1"/>
</dbReference>
<dbReference type="InterPro" id="IPR007159">
    <property type="entry name" value="SpoVT-AbrB_dom"/>
</dbReference>
<dbReference type="InterPro" id="IPR037914">
    <property type="entry name" value="SpoVT-AbrB_sf"/>
</dbReference>
<protein>
    <submittedName>
        <fullName evidence="2">COGs COG2002</fullName>
    </submittedName>
</protein>
<evidence type="ECO:0000313" key="2">
    <source>
        <dbReference type="EMBL" id="VAW88704.1"/>
    </source>
</evidence>
<dbReference type="PROSITE" id="PS51740">
    <property type="entry name" value="SPOVT_ABRB"/>
    <property type="match status" value="1"/>
</dbReference>
<organism evidence="2">
    <name type="scientific">hydrothermal vent metagenome</name>
    <dbReference type="NCBI Taxonomy" id="652676"/>
    <lineage>
        <taxon>unclassified sequences</taxon>
        <taxon>metagenomes</taxon>
        <taxon>ecological metagenomes</taxon>
    </lineage>
</organism>
<accession>A0A3B1A4Q1</accession>
<proteinExistence type="predicted"/>
<dbReference type="NCBIfam" id="TIGR01439">
    <property type="entry name" value="lp_hng_hel_AbrB"/>
    <property type="match status" value="1"/>
</dbReference>
<reference evidence="2" key="1">
    <citation type="submission" date="2018-06" db="EMBL/GenBank/DDBJ databases">
        <authorList>
            <person name="Zhirakovskaya E."/>
        </authorList>
    </citation>
    <scope>NUCLEOTIDE SEQUENCE</scope>
</reference>
<dbReference type="GO" id="GO:0003677">
    <property type="term" value="F:DNA binding"/>
    <property type="evidence" value="ECO:0007669"/>
    <property type="project" value="InterPro"/>
</dbReference>
<dbReference type="AlphaFoldDB" id="A0A3B1A4Q1"/>
<gene>
    <name evidence="2" type="ORF">MNBD_GAMMA18-664</name>
</gene>
<dbReference type="Gene3D" id="2.10.260.10">
    <property type="match status" value="1"/>
</dbReference>
<sequence length="78" mass="8448">MSIATITSKGQITIPKSVRERLGVSPGDRVEFVEMENGVFQLVAATREVHLLKGIVPKPKKAVSINEMKDTIESRGGA</sequence>
<evidence type="ECO:0000259" key="1">
    <source>
        <dbReference type="PROSITE" id="PS51740"/>
    </source>
</evidence>
<dbReference type="Pfam" id="PF04014">
    <property type="entry name" value="MazE_antitoxin"/>
    <property type="match status" value="1"/>
</dbReference>
<dbReference type="SMART" id="SM00966">
    <property type="entry name" value="SpoVT_AbrB"/>
    <property type="match status" value="1"/>
</dbReference>
<dbReference type="EMBL" id="UOFP01000232">
    <property type="protein sequence ID" value="VAW88704.1"/>
    <property type="molecule type" value="Genomic_DNA"/>
</dbReference>